<organism evidence="1 2">
    <name type="scientific">Methylocaldum szegediense</name>
    <dbReference type="NCBI Taxonomy" id="73780"/>
    <lineage>
        <taxon>Bacteria</taxon>
        <taxon>Pseudomonadati</taxon>
        <taxon>Pseudomonadota</taxon>
        <taxon>Gammaproteobacteria</taxon>
        <taxon>Methylococcales</taxon>
        <taxon>Methylococcaceae</taxon>
        <taxon>Methylocaldum</taxon>
    </lineage>
</organism>
<evidence type="ECO:0000313" key="2">
    <source>
        <dbReference type="Proteomes" id="UP001162030"/>
    </source>
</evidence>
<sequence length="63" mass="7128">MMHHRDSSEFVEREIRKTAWVGLLTRPINIGWVNLGQGCPGAATSRLSTGLMNNRFRSWSLNA</sequence>
<dbReference type="EMBL" id="OX458333">
    <property type="protein sequence ID" value="CAI8898540.1"/>
    <property type="molecule type" value="Genomic_DNA"/>
</dbReference>
<protein>
    <submittedName>
        <fullName evidence="1">Uncharacterized protein</fullName>
    </submittedName>
</protein>
<reference evidence="1 2" key="1">
    <citation type="submission" date="2023-03" db="EMBL/GenBank/DDBJ databases">
        <authorList>
            <person name="Pearce D."/>
        </authorList>
    </citation>
    <scope>NUCLEOTIDE SEQUENCE [LARGE SCALE GENOMIC DNA]</scope>
    <source>
        <strain evidence="1">Msz</strain>
    </source>
</reference>
<name>A0ABN8X5X8_9GAMM</name>
<proteinExistence type="predicted"/>
<evidence type="ECO:0000313" key="1">
    <source>
        <dbReference type="EMBL" id="CAI8898540.1"/>
    </source>
</evidence>
<dbReference type="Proteomes" id="UP001162030">
    <property type="component" value="Chromosome"/>
</dbReference>
<accession>A0ABN8X5X8</accession>
<gene>
    <name evidence="1" type="ORF">MSZNOR_3392</name>
</gene>
<keyword evidence="2" id="KW-1185">Reference proteome</keyword>